<dbReference type="STRING" id="1182542.W9Y9K0"/>
<feature type="compositionally biased region" description="Basic and acidic residues" evidence="1">
    <location>
        <begin position="742"/>
        <end position="758"/>
    </location>
</feature>
<dbReference type="AlphaFoldDB" id="W9Y9K0"/>
<sequence length="1084" mass="118337">MSLTPVTSESESPLSAIVDITYAANTGFRLINGVKSAIDNVTLTFCNKGSAEAFRQKVEQQKAGAVFSAPPKSVHSMAMKHSMAFIDMTLDSGDDRSIDSLADAGASNDGNTSATDMSSPLQTKGPKVARSQKKQLVTSFARPGHNLGNVTPFLKKSRHNQEFAERLRASQEDPGSPVTEAARTAHKPGTRNTQGKKSPHGLTESTTQKRPLSRSNVETFASVHEDRLRSSNRLVSPKKPDLTPSITSVPRTLPTLLIAEPKPASKKRRNGTSNTTGKEPPSKAYRSSHKEKPQAVPTMVLSISPGGDRGSRASTPAPPAKVPLKRRAIKEPARAGMPSQRLGEDASTADEYDFPPGDSDQTRPQKKTKTEGLNHLVKKALVKDTAGTVSGAQKRAASQKRAPEKSKRKHNTMRSPNKQEKVTAATTRGRRAAKTPKYVEHSDISDEEASDGASEVSTAQEDAREINDPKDYAEDSHPLSKEALEIALQASNLNLESNLQELADSTDLNTRCASVNTSSLTTAQITPKHTSKRLSEGSIPPVSEKLVRKTTIVHFGPQGPGNQAVLPRFLAEEVPESVPLEDEAPQTLDQEAEKIPSSPIIELIQGDVPEQEANGSGKECEVPTVERRNKSIIVPEASPISDSEVSTLEVSCEQEAPGYVDSEGHDETVNCSPHPRRSDAAEQRPLLLINEPALIDRGDPRITKSPEAPARRSISVGAVLDEDYPHVERVINTHKIQPSLHLDQHATRSNLDKSDKSSISKLPQPTITQNHTSRPTLRVSQASFVPGERERMGPPAPRQVPSRSTDVTRLPDRTPPVRAENKQSIVVEVTTTEMQKPAMSAPVRIKKTILLPNSATLSETDLPPATPLSFCTRLDMEAHTQIEDGVDANDLTVTEERETARRTGDASLTLIDDETFSEERRVLRTRRAGRQHAESAEDMSSITSPSRRQKNEWVGREINVRKSQHGLLDAILQITNDILFRFGEEEDAVRARIAELYRGGDDIIQTLTDSWNDRLGHEHQNLVKGLSTEKEMMAKAVQLVAEQDSSLWRDKIVSNPGVPATAASKAHVLVAQIEALRKNHPQFV</sequence>
<comment type="caution">
    <text evidence="2">The sequence shown here is derived from an EMBL/GenBank/DDBJ whole genome shotgun (WGS) entry which is preliminary data.</text>
</comment>
<evidence type="ECO:0000313" key="3">
    <source>
        <dbReference type="Proteomes" id="UP000019478"/>
    </source>
</evidence>
<name>W9Y9K0_9EURO</name>
<dbReference type="GeneID" id="19172652"/>
<feature type="region of interest" description="Disordered" evidence="1">
    <location>
        <begin position="738"/>
        <end position="820"/>
    </location>
</feature>
<feature type="region of interest" description="Disordered" evidence="1">
    <location>
        <begin position="658"/>
        <end position="682"/>
    </location>
</feature>
<feature type="compositionally biased region" description="Basic and acidic residues" evidence="1">
    <location>
        <begin position="160"/>
        <end position="171"/>
    </location>
</feature>
<evidence type="ECO:0000313" key="2">
    <source>
        <dbReference type="EMBL" id="EXJ79064.1"/>
    </source>
</evidence>
<dbReference type="EMBL" id="AMGY01000008">
    <property type="protein sequence ID" value="EXJ79064.1"/>
    <property type="molecule type" value="Genomic_DNA"/>
</dbReference>
<feature type="compositionally biased region" description="Polar residues" evidence="1">
    <location>
        <begin position="763"/>
        <end position="783"/>
    </location>
</feature>
<feature type="region of interest" description="Disordered" evidence="1">
    <location>
        <begin position="99"/>
        <end position="133"/>
    </location>
</feature>
<proteinExistence type="predicted"/>
<dbReference type="OrthoDB" id="4159857at2759"/>
<organism evidence="2 3">
    <name type="scientific">Capronia epimyces CBS 606.96</name>
    <dbReference type="NCBI Taxonomy" id="1182542"/>
    <lineage>
        <taxon>Eukaryota</taxon>
        <taxon>Fungi</taxon>
        <taxon>Dikarya</taxon>
        <taxon>Ascomycota</taxon>
        <taxon>Pezizomycotina</taxon>
        <taxon>Eurotiomycetes</taxon>
        <taxon>Chaetothyriomycetidae</taxon>
        <taxon>Chaetothyriales</taxon>
        <taxon>Herpotrichiellaceae</taxon>
        <taxon>Capronia</taxon>
    </lineage>
</organism>
<gene>
    <name evidence="2" type="ORF">A1O3_08565</name>
</gene>
<dbReference type="RefSeq" id="XP_007736852.1">
    <property type="nucleotide sequence ID" value="XM_007738662.1"/>
</dbReference>
<dbReference type="HOGENOM" id="CLU_264183_0_0_1"/>
<evidence type="ECO:0000256" key="1">
    <source>
        <dbReference type="SAM" id="MobiDB-lite"/>
    </source>
</evidence>
<keyword evidence="3" id="KW-1185">Reference proteome</keyword>
<feature type="region of interest" description="Disordered" evidence="1">
    <location>
        <begin position="160"/>
        <end position="476"/>
    </location>
</feature>
<feature type="region of interest" description="Disordered" evidence="1">
    <location>
        <begin position="925"/>
        <end position="950"/>
    </location>
</feature>
<reference evidence="2 3" key="1">
    <citation type="submission" date="2013-03" db="EMBL/GenBank/DDBJ databases">
        <title>The Genome Sequence of Capronia epimyces CBS 606.96.</title>
        <authorList>
            <consortium name="The Broad Institute Genomics Platform"/>
            <person name="Cuomo C."/>
            <person name="de Hoog S."/>
            <person name="Gorbushina A."/>
            <person name="Walker B."/>
            <person name="Young S.K."/>
            <person name="Zeng Q."/>
            <person name="Gargeya S."/>
            <person name="Fitzgerald M."/>
            <person name="Haas B."/>
            <person name="Abouelleil A."/>
            <person name="Allen A.W."/>
            <person name="Alvarado L."/>
            <person name="Arachchi H.M."/>
            <person name="Berlin A.M."/>
            <person name="Chapman S.B."/>
            <person name="Gainer-Dewar J."/>
            <person name="Goldberg J."/>
            <person name="Griggs A."/>
            <person name="Gujja S."/>
            <person name="Hansen M."/>
            <person name="Howarth C."/>
            <person name="Imamovic A."/>
            <person name="Ireland A."/>
            <person name="Larimer J."/>
            <person name="McCowan C."/>
            <person name="Murphy C."/>
            <person name="Pearson M."/>
            <person name="Poon T.W."/>
            <person name="Priest M."/>
            <person name="Roberts A."/>
            <person name="Saif S."/>
            <person name="Shea T."/>
            <person name="Sisk P."/>
            <person name="Sykes S."/>
            <person name="Wortman J."/>
            <person name="Nusbaum C."/>
            <person name="Birren B."/>
        </authorList>
    </citation>
    <scope>NUCLEOTIDE SEQUENCE [LARGE SCALE GENOMIC DNA]</scope>
    <source>
        <strain evidence="2 3">CBS 606.96</strain>
    </source>
</reference>
<feature type="compositionally biased region" description="Basic and acidic residues" evidence="1">
    <location>
        <begin position="360"/>
        <end position="372"/>
    </location>
</feature>
<feature type="compositionally biased region" description="Polar residues" evidence="1">
    <location>
        <begin position="203"/>
        <end position="219"/>
    </location>
</feature>
<feature type="compositionally biased region" description="Polar residues" evidence="1">
    <location>
        <begin position="108"/>
        <end position="122"/>
    </location>
</feature>
<accession>W9Y9K0</accession>
<feature type="compositionally biased region" description="Basic and acidic residues" evidence="1">
    <location>
        <begin position="461"/>
        <end position="476"/>
    </location>
</feature>
<protein>
    <submittedName>
        <fullName evidence="2">Uncharacterized protein</fullName>
    </submittedName>
</protein>
<dbReference type="Proteomes" id="UP000019478">
    <property type="component" value="Unassembled WGS sequence"/>
</dbReference>